<dbReference type="InterPro" id="IPR032675">
    <property type="entry name" value="LRR_dom_sf"/>
</dbReference>
<evidence type="ECO:0000256" key="10">
    <source>
        <dbReference type="ARBA" id="ARBA00023180"/>
    </source>
</evidence>
<dbReference type="GO" id="GO:0038023">
    <property type="term" value="F:signaling receptor activity"/>
    <property type="evidence" value="ECO:0007669"/>
    <property type="project" value="TreeGrafter"/>
</dbReference>
<evidence type="ECO:0000256" key="11">
    <source>
        <dbReference type="SAM" id="Phobius"/>
    </source>
</evidence>
<evidence type="ECO:0000256" key="1">
    <source>
        <dbReference type="ARBA" id="ARBA00004167"/>
    </source>
</evidence>
<dbReference type="PROSITE" id="PS50104">
    <property type="entry name" value="TIR"/>
    <property type="match status" value="1"/>
</dbReference>
<dbReference type="PANTHER" id="PTHR24365">
    <property type="entry name" value="TOLL-LIKE RECEPTOR"/>
    <property type="match status" value="1"/>
</dbReference>
<evidence type="ECO:0000256" key="5">
    <source>
        <dbReference type="ARBA" id="ARBA00022729"/>
    </source>
</evidence>
<evidence type="ECO:0000259" key="12">
    <source>
        <dbReference type="PROSITE" id="PS50104"/>
    </source>
</evidence>
<dbReference type="EMBL" id="CAJPWZ010000128">
    <property type="protein sequence ID" value="CAG2186330.1"/>
    <property type="molecule type" value="Genomic_DNA"/>
</dbReference>
<dbReference type="SUPFAM" id="SSF52200">
    <property type="entry name" value="Toll/Interleukin receptor TIR domain"/>
    <property type="match status" value="1"/>
</dbReference>
<keyword evidence="6" id="KW-0677">Repeat</keyword>
<dbReference type="Gene3D" id="3.80.10.10">
    <property type="entry name" value="Ribonuclease Inhibitor"/>
    <property type="match status" value="2"/>
</dbReference>
<gene>
    <name evidence="13" type="ORF">MEDL_1883</name>
</gene>
<dbReference type="AlphaFoldDB" id="A0A8S3PTC4"/>
<dbReference type="PANTHER" id="PTHR24365:SF541">
    <property type="entry name" value="PROTEIN TOLL-RELATED"/>
    <property type="match status" value="1"/>
</dbReference>
<dbReference type="InterPro" id="IPR000372">
    <property type="entry name" value="LRRNT"/>
</dbReference>
<dbReference type="GO" id="GO:0005886">
    <property type="term" value="C:plasma membrane"/>
    <property type="evidence" value="ECO:0007669"/>
    <property type="project" value="TreeGrafter"/>
</dbReference>
<dbReference type="SMART" id="SM00013">
    <property type="entry name" value="LRRNT"/>
    <property type="match status" value="1"/>
</dbReference>
<evidence type="ECO:0000313" key="14">
    <source>
        <dbReference type="Proteomes" id="UP000683360"/>
    </source>
</evidence>
<evidence type="ECO:0000256" key="3">
    <source>
        <dbReference type="ARBA" id="ARBA00022614"/>
    </source>
</evidence>
<organism evidence="13 14">
    <name type="scientific">Mytilus edulis</name>
    <name type="common">Blue mussel</name>
    <dbReference type="NCBI Taxonomy" id="6550"/>
    <lineage>
        <taxon>Eukaryota</taxon>
        <taxon>Metazoa</taxon>
        <taxon>Spiralia</taxon>
        <taxon>Lophotrochozoa</taxon>
        <taxon>Mollusca</taxon>
        <taxon>Bivalvia</taxon>
        <taxon>Autobranchia</taxon>
        <taxon>Pteriomorphia</taxon>
        <taxon>Mytilida</taxon>
        <taxon>Mytiloidea</taxon>
        <taxon>Mytilidae</taxon>
        <taxon>Mytilinae</taxon>
        <taxon>Mytilus</taxon>
    </lineage>
</organism>
<dbReference type="GO" id="GO:0007165">
    <property type="term" value="P:signal transduction"/>
    <property type="evidence" value="ECO:0007669"/>
    <property type="project" value="InterPro"/>
</dbReference>
<dbReference type="PROSITE" id="PS51450">
    <property type="entry name" value="LRR"/>
    <property type="match status" value="2"/>
</dbReference>
<dbReference type="InterPro" id="IPR000157">
    <property type="entry name" value="TIR_dom"/>
</dbReference>
<dbReference type="InterPro" id="IPR001611">
    <property type="entry name" value="Leu-rich_rpt"/>
</dbReference>
<keyword evidence="3" id="KW-0433">Leucine-rich repeat</keyword>
<keyword evidence="14" id="KW-1185">Reference proteome</keyword>
<protein>
    <recommendedName>
        <fullName evidence="12">TIR domain-containing protein</fullName>
    </recommendedName>
</protein>
<keyword evidence="5" id="KW-0732">Signal</keyword>
<dbReference type="Gene3D" id="3.40.50.10140">
    <property type="entry name" value="Toll/interleukin-1 receptor homology (TIR) domain"/>
    <property type="match status" value="1"/>
</dbReference>
<name>A0A8S3PTC4_MYTED</name>
<keyword evidence="9" id="KW-0675">Receptor</keyword>
<keyword evidence="10" id="KW-0325">Glycoprotein</keyword>
<dbReference type="Pfam" id="PF13855">
    <property type="entry name" value="LRR_8"/>
    <property type="match status" value="1"/>
</dbReference>
<dbReference type="Pfam" id="PF01582">
    <property type="entry name" value="TIR"/>
    <property type="match status" value="1"/>
</dbReference>
<evidence type="ECO:0000256" key="7">
    <source>
        <dbReference type="ARBA" id="ARBA00022989"/>
    </source>
</evidence>
<keyword evidence="4 11" id="KW-0812">Transmembrane</keyword>
<comment type="subcellular location">
    <subcellularLocation>
        <location evidence="1">Membrane</location>
        <topology evidence="1">Single-pass membrane protein</topology>
    </subcellularLocation>
</comment>
<dbReference type="InterPro" id="IPR003591">
    <property type="entry name" value="Leu-rich_rpt_typical-subtyp"/>
</dbReference>
<evidence type="ECO:0000256" key="9">
    <source>
        <dbReference type="ARBA" id="ARBA00023170"/>
    </source>
</evidence>
<evidence type="ECO:0000256" key="6">
    <source>
        <dbReference type="ARBA" id="ARBA00022737"/>
    </source>
</evidence>
<dbReference type="OrthoDB" id="6063000at2759"/>
<keyword evidence="8 11" id="KW-0472">Membrane</keyword>
<evidence type="ECO:0000256" key="8">
    <source>
        <dbReference type="ARBA" id="ARBA00023136"/>
    </source>
</evidence>
<evidence type="ECO:0000256" key="4">
    <source>
        <dbReference type="ARBA" id="ARBA00022692"/>
    </source>
</evidence>
<dbReference type="Proteomes" id="UP000683360">
    <property type="component" value="Unassembled WGS sequence"/>
</dbReference>
<comment type="caution">
    <text evidence="13">The sequence shown here is derived from an EMBL/GenBank/DDBJ whole genome shotgun (WGS) entry which is preliminary data.</text>
</comment>
<reference evidence="13" key="1">
    <citation type="submission" date="2021-03" db="EMBL/GenBank/DDBJ databases">
        <authorList>
            <person name="Bekaert M."/>
        </authorList>
    </citation>
    <scope>NUCLEOTIDE SEQUENCE</scope>
</reference>
<dbReference type="InterPro" id="IPR035897">
    <property type="entry name" value="Toll_tir_struct_dom_sf"/>
</dbReference>
<dbReference type="SUPFAM" id="SSF52058">
    <property type="entry name" value="L domain-like"/>
    <property type="match status" value="2"/>
</dbReference>
<sequence length="708" mass="82190">MTWENWIPPFVNRTDLFCPSDRCELDPTLYVRTKNQCCTCHAEPSWKLFPFIYDLVLEYSRRGDTAQLIGNTTRTNARLVHSNGFLSKQPDNVCEFVNLVEIEATYNKISSIGNISCLQMLDTLDLSFNSIELIGNSTFQNLPLLRELRLISNGIKTVEPYALAGTTMSIFWADLSSNNMTIIDLSNLVPENRFCRYDFSSNKIVEIVNEQNFQINVDKIYHGGFVDLDANNITQWFDFKDLGIDDITILGKIMQFGLSLQEMKWTCDCKMEPFLELTQDALKRIWRDYYNVTCWDPPEYRGLSITEHFVKGDKLHLLICNKTSADKCPKECHCFYQPKNRTTVVNCTGVGLTRLPQYVPEGENLTLLFEGNTIESLEYREYLNRSYTISLSNNQIHTISSNAIESIGNNAFLDLSGNDMYELPRDFQSFDPCITKLGKIHISCDCGDEWLIDWVKNKRAEQCKNTTEIICIIGDESVSTIDLDLGNFCNNDTNLKFFNILVGIMIALLLGISGILYTFRYELFILRRRFISKRSSKVYPYHKYDVFISFDDNDKELRIWVMKALAPYLQNFGYRIYIPCRDDKFGDVRKDALIDKINICKNYIIILCDKYHTEKNCWTTVEWKHIWHSFKLNQERQVIVINYHQLESSEVQENKLKAFVRVGKDIDFSNRKHDLFNDIKDRLGSPIRTNDGLKCAKTKFAARSLHNN</sequence>
<accession>A0A8S3PTC4</accession>
<dbReference type="SMART" id="SM00369">
    <property type="entry name" value="LRR_TYP"/>
    <property type="match status" value="4"/>
</dbReference>
<evidence type="ECO:0000256" key="2">
    <source>
        <dbReference type="ARBA" id="ARBA00009634"/>
    </source>
</evidence>
<feature type="transmembrane region" description="Helical" evidence="11">
    <location>
        <begin position="497"/>
        <end position="519"/>
    </location>
</feature>
<comment type="similarity">
    <text evidence="2">Belongs to the Toll-like receptor family.</text>
</comment>
<feature type="domain" description="TIR" evidence="12">
    <location>
        <begin position="542"/>
        <end position="683"/>
    </location>
</feature>
<keyword evidence="7 11" id="KW-1133">Transmembrane helix</keyword>
<evidence type="ECO:0000313" key="13">
    <source>
        <dbReference type="EMBL" id="CAG2186330.1"/>
    </source>
</evidence>
<proteinExistence type="inferred from homology"/>